<evidence type="ECO:0000256" key="6">
    <source>
        <dbReference type="ARBA" id="ARBA00023136"/>
    </source>
</evidence>
<name>A0A2T2XKR8_9FIRM</name>
<reference evidence="10 11" key="1">
    <citation type="journal article" date="2014" name="BMC Genomics">
        <title>Comparison of environmental and isolate Sulfobacillus genomes reveals diverse carbon, sulfur, nitrogen, and hydrogen metabolisms.</title>
        <authorList>
            <person name="Justice N.B."/>
            <person name="Norman A."/>
            <person name="Brown C.T."/>
            <person name="Singh A."/>
            <person name="Thomas B.C."/>
            <person name="Banfield J.F."/>
        </authorList>
    </citation>
    <scope>NUCLEOTIDE SEQUENCE [LARGE SCALE GENOMIC DNA]</scope>
    <source>
        <strain evidence="10">AMDSBA4</strain>
    </source>
</reference>
<feature type="transmembrane region" description="Helical" evidence="8">
    <location>
        <begin position="31"/>
        <end position="52"/>
    </location>
</feature>
<proteinExistence type="predicted"/>
<dbReference type="PANTHER" id="PTHR42682:SF5">
    <property type="entry name" value="HYDROGENASE-4 COMPONENT F"/>
    <property type="match status" value="1"/>
</dbReference>
<dbReference type="EMBL" id="PXYW01000004">
    <property type="protein sequence ID" value="PSR35018.1"/>
    <property type="molecule type" value="Genomic_DNA"/>
</dbReference>
<feature type="transmembrane region" description="Helical" evidence="8">
    <location>
        <begin position="287"/>
        <end position="306"/>
    </location>
</feature>
<evidence type="ECO:0000259" key="9">
    <source>
        <dbReference type="Pfam" id="PF00361"/>
    </source>
</evidence>
<dbReference type="Proteomes" id="UP000242972">
    <property type="component" value="Unassembled WGS sequence"/>
</dbReference>
<sequence>MDMQYGLGPLIVIVLALLGVSLQIRKISLVIALWVSMVLVATFVDMYASVFQGDWQDILLLVVTVLATTSAWDSIWFLREHEDIRVGRYYVWWALFWGALAAIVLAENLMVSWVAIEFSTLASGALVVEMGNRRALEAAWKYIVIASVGLALALIGIIFVYAGLRFQGLGWNTLAYSNLARHYHAIAPIVRGVATILIVSGIGTKVGLVPFHTWLPDAHSEAPSPVSGLLSGALLGLCLVTIERFVAAVPQPSTALLSGPHLLIFYGVLSITVGSLALLVQRDIKRLLAYSSIEQVGIMAIGFGIGTPLAEMAALLQLVFHAAIKSTLFYLSGHLSAAYHSKRLEKITGMAKTYPGLAISWSLGILALAGVPPLGLAYSEWIMLHAMWQMHQVWLIAVLSLALLVTFAALTYHLLSGLWGGLNFSVSGSQEDMEATSHGSSTAVVGGERA</sequence>
<protein>
    <recommendedName>
        <fullName evidence="9">NADH:quinone oxidoreductase/Mrp antiporter transmembrane domain-containing protein</fullName>
    </recommendedName>
</protein>
<feature type="domain" description="NADH:quinone oxidoreductase/Mrp antiporter transmembrane" evidence="9">
    <location>
        <begin position="106"/>
        <end position="402"/>
    </location>
</feature>
<dbReference type="GO" id="GO:0016491">
    <property type="term" value="F:oxidoreductase activity"/>
    <property type="evidence" value="ECO:0007669"/>
    <property type="project" value="UniProtKB-KW"/>
</dbReference>
<evidence type="ECO:0000256" key="3">
    <source>
        <dbReference type="ARBA" id="ARBA00022692"/>
    </source>
</evidence>
<feature type="transmembrane region" description="Helical" evidence="8">
    <location>
        <begin position="354"/>
        <end position="374"/>
    </location>
</feature>
<feature type="transmembrane region" description="Helical" evidence="8">
    <location>
        <begin position="224"/>
        <end position="242"/>
    </location>
</feature>
<dbReference type="AlphaFoldDB" id="A0A2T2XKR8"/>
<feature type="transmembrane region" description="Helical" evidence="8">
    <location>
        <begin position="262"/>
        <end position="280"/>
    </location>
</feature>
<dbReference type="Pfam" id="PF00361">
    <property type="entry name" value="Proton_antipo_M"/>
    <property type="match status" value="1"/>
</dbReference>
<evidence type="ECO:0000256" key="1">
    <source>
        <dbReference type="ARBA" id="ARBA00004651"/>
    </source>
</evidence>
<keyword evidence="4 8" id="KW-1133">Transmembrane helix</keyword>
<comment type="subcellular location">
    <subcellularLocation>
        <location evidence="1">Cell membrane</location>
        <topology evidence="1">Multi-pass membrane protein</topology>
    </subcellularLocation>
    <subcellularLocation>
        <location evidence="7">Membrane</location>
        <topology evidence="7">Multi-pass membrane protein</topology>
    </subcellularLocation>
</comment>
<dbReference type="PANTHER" id="PTHR42682">
    <property type="entry name" value="HYDROGENASE-4 COMPONENT F"/>
    <property type="match status" value="1"/>
</dbReference>
<organism evidence="10 11">
    <name type="scientific">Sulfobacillus benefaciens</name>
    <dbReference type="NCBI Taxonomy" id="453960"/>
    <lineage>
        <taxon>Bacteria</taxon>
        <taxon>Bacillati</taxon>
        <taxon>Bacillota</taxon>
        <taxon>Clostridia</taxon>
        <taxon>Eubacteriales</taxon>
        <taxon>Clostridiales Family XVII. Incertae Sedis</taxon>
        <taxon>Sulfobacillus</taxon>
    </lineage>
</organism>
<keyword evidence="3 7" id="KW-0812">Transmembrane</keyword>
<feature type="transmembrane region" description="Helical" evidence="8">
    <location>
        <begin position="6"/>
        <end position="24"/>
    </location>
</feature>
<feature type="transmembrane region" description="Helical" evidence="8">
    <location>
        <begin position="90"/>
        <end position="106"/>
    </location>
</feature>
<evidence type="ECO:0000256" key="7">
    <source>
        <dbReference type="RuleBase" id="RU000320"/>
    </source>
</evidence>
<evidence type="ECO:0000313" key="10">
    <source>
        <dbReference type="EMBL" id="PSR35018.1"/>
    </source>
</evidence>
<comment type="caution">
    <text evidence="10">The sequence shown here is derived from an EMBL/GenBank/DDBJ whole genome shotgun (WGS) entry which is preliminary data.</text>
</comment>
<evidence type="ECO:0000256" key="5">
    <source>
        <dbReference type="ARBA" id="ARBA00023002"/>
    </source>
</evidence>
<evidence type="ECO:0000256" key="2">
    <source>
        <dbReference type="ARBA" id="ARBA00022475"/>
    </source>
</evidence>
<feature type="transmembrane region" description="Helical" evidence="8">
    <location>
        <begin position="394"/>
        <end position="415"/>
    </location>
</feature>
<accession>A0A2T2XKR8</accession>
<dbReference type="GO" id="GO:0005886">
    <property type="term" value="C:plasma membrane"/>
    <property type="evidence" value="ECO:0007669"/>
    <property type="project" value="UniProtKB-SubCell"/>
</dbReference>
<feature type="transmembrane region" description="Helical" evidence="8">
    <location>
        <begin position="112"/>
        <end position="130"/>
    </location>
</feature>
<feature type="transmembrane region" description="Helical" evidence="8">
    <location>
        <begin position="182"/>
        <end position="203"/>
    </location>
</feature>
<dbReference type="InterPro" id="IPR052175">
    <property type="entry name" value="ComplexI-like_HydComp"/>
</dbReference>
<keyword evidence="2" id="KW-1003">Cell membrane</keyword>
<dbReference type="InterPro" id="IPR001750">
    <property type="entry name" value="ND/Mrp_TM"/>
</dbReference>
<keyword evidence="6 8" id="KW-0472">Membrane</keyword>
<gene>
    <name evidence="10" type="ORF">C7B46_02335</name>
</gene>
<evidence type="ECO:0000313" key="11">
    <source>
        <dbReference type="Proteomes" id="UP000242972"/>
    </source>
</evidence>
<feature type="transmembrane region" description="Helical" evidence="8">
    <location>
        <begin position="312"/>
        <end position="333"/>
    </location>
</feature>
<evidence type="ECO:0000256" key="4">
    <source>
        <dbReference type="ARBA" id="ARBA00022989"/>
    </source>
</evidence>
<keyword evidence="5" id="KW-0560">Oxidoreductase</keyword>
<feature type="transmembrane region" description="Helical" evidence="8">
    <location>
        <begin position="142"/>
        <end position="162"/>
    </location>
</feature>
<evidence type="ECO:0000256" key="8">
    <source>
        <dbReference type="SAM" id="Phobius"/>
    </source>
</evidence>
<feature type="transmembrane region" description="Helical" evidence="8">
    <location>
        <begin position="58"/>
        <end position="78"/>
    </location>
</feature>